<dbReference type="AlphaFoldDB" id="A0A0M9GPG9"/>
<dbReference type="PATRIC" id="fig|1514904.3.peg.61"/>
<dbReference type="PANTHER" id="PTHR43353">
    <property type="entry name" value="SUCCINATE-SEMIALDEHYDE DEHYDROGENASE, MITOCHONDRIAL"/>
    <property type="match status" value="1"/>
</dbReference>
<dbReference type="EC" id="1.2.1.16" evidence="8"/>
<dbReference type="Proteomes" id="UP000038011">
    <property type="component" value="Unassembled WGS sequence"/>
</dbReference>
<dbReference type="InterPro" id="IPR050740">
    <property type="entry name" value="Aldehyde_DH_Superfamily"/>
</dbReference>
<dbReference type="PROSITE" id="PS00070">
    <property type="entry name" value="ALDEHYDE_DEHYDR_CYS"/>
    <property type="match status" value="1"/>
</dbReference>
<dbReference type="PANTHER" id="PTHR43353:SF5">
    <property type="entry name" value="SUCCINATE-SEMIALDEHYDE DEHYDROGENASE, MITOCHONDRIAL"/>
    <property type="match status" value="1"/>
</dbReference>
<evidence type="ECO:0000256" key="2">
    <source>
        <dbReference type="ARBA" id="ARBA00022958"/>
    </source>
</evidence>
<keyword evidence="4" id="KW-0558">Oxidation</keyword>
<gene>
    <name evidence="8" type="primary">gabD</name>
    <name evidence="8" type="ORF">SU32_00300</name>
</gene>
<dbReference type="InterPro" id="IPR015590">
    <property type="entry name" value="Aldehyde_DH_dom"/>
</dbReference>
<evidence type="ECO:0000313" key="8">
    <source>
        <dbReference type="EMBL" id="KPB02767.1"/>
    </source>
</evidence>
<dbReference type="EMBL" id="JXMU01000001">
    <property type="protein sequence ID" value="KPB02767.1"/>
    <property type="molecule type" value="Genomic_DNA"/>
</dbReference>
<dbReference type="SUPFAM" id="SSF53720">
    <property type="entry name" value="ALDH-like"/>
    <property type="match status" value="1"/>
</dbReference>
<dbReference type="InterPro" id="IPR016160">
    <property type="entry name" value="Ald_DH_CS_CYS"/>
</dbReference>
<protein>
    <submittedName>
        <fullName evidence="8">Succinate-semialdehyde dehydrogenase</fullName>
        <ecNumber evidence="8">1.2.1.16</ecNumber>
    </submittedName>
</protein>
<dbReference type="PROSITE" id="PS00687">
    <property type="entry name" value="ALDEHYDE_DEHYDR_GLU"/>
    <property type="match status" value="1"/>
</dbReference>
<dbReference type="FunFam" id="3.40.605.10:FF:000005">
    <property type="entry name" value="Succinate-semialdehyde dehydrogenase I"/>
    <property type="match status" value="1"/>
</dbReference>
<comment type="similarity">
    <text evidence="1 6">Belongs to the aldehyde dehydrogenase family.</text>
</comment>
<dbReference type="Gene3D" id="3.40.605.10">
    <property type="entry name" value="Aldehyde Dehydrogenase, Chain A, domain 1"/>
    <property type="match status" value="1"/>
</dbReference>
<dbReference type="NCBIfam" id="TIGR01780">
    <property type="entry name" value="SSADH"/>
    <property type="match status" value="1"/>
</dbReference>
<dbReference type="InterPro" id="IPR029510">
    <property type="entry name" value="Ald_DH_CS_GLU"/>
</dbReference>
<feature type="active site" evidence="5">
    <location>
        <position position="255"/>
    </location>
</feature>
<dbReference type="InterPro" id="IPR016162">
    <property type="entry name" value="Ald_DH_N"/>
</dbReference>
<dbReference type="InterPro" id="IPR016163">
    <property type="entry name" value="Ald_DH_C"/>
</dbReference>
<keyword evidence="2" id="KW-0630">Potassium</keyword>
<accession>A0A0M9GPG9</accession>
<dbReference type="FunFam" id="3.40.605.10:FF:000026">
    <property type="entry name" value="Aldehyde dehydrogenase, putative"/>
    <property type="match status" value="1"/>
</dbReference>
<comment type="caution">
    <text evidence="8">The sequence shown here is derived from an EMBL/GenBank/DDBJ whole genome shotgun (WGS) entry which is preliminary data.</text>
</comment>
<keyword evidence="9" id="KW-1185">Reference proteome</keyword>
<proteinExistence type="inferred from homology"/>
<evidence type="ECO:0000256" key="4">
    <source>
        <dbReference type="ARBA" id="ARBA00023097"/>
    </source>
</evidence>
<dbReference type="GO" id="GO:0009450">
    <property type="term" value="P:gamma-aminobutyric acid catabolic process"/>
    <property type="evidence" value="ECO:0007669"/>
    <property type="project" value="InterPro"/>
</dbReference>
<organism evidence="8 9">
    <name type="scientific">Ahrensia marina</name>
    <dbReference type="NCBI Taxonomy" id="1514904"/>
    <lineage>
        <taxon>Bacteria</taxon>
        <taxon>Pseudomonadati</taxon>
        <taxon>Pseudomonadota</taxon>
        <taxon>Alphaproteobacteria</taxon>
        <taxon>Hyphomicrobiales</taxon>
        <taxon>Ahrensiaceae</taxon>
        <taxon>Ahrensia</taxon>
    </lineage>
</organism>
<dbReference type="Pfam" id="PF00171">
    <property type="entry name" value="Aldedh"/>
    <property type="match status" value="1"/>
</dbReference>
<reference evidence="8 9" key="1">
    <citation type="submission" date="2015-01" db="EMBL/GenBank/DDBJ databases">
        <title>Ahrensia donghaiensis sp. nov., a novel dimethylsulphoniopropionate-cleavage bacterium isolated from seawater and emended descriptions of the genus Ahrensia and Ahrensia kielensis.</title>
        <authorList>
            <person name="Liu J."/>
        </authorList>
    </citation>
    <scope>NUCLEOTIDE SEQUENCE [LARGE SCALE GENOMIC DNA]</scope>
    <source>
        <strain evidence="8 9">LZD062</strain>
    </source>
</reference>
<keyword evidence="3 6" id="KW-0560">Oxidoreductase</keyword>
<dbReference type="RefSeq" id="WP_053997323.1">
    <property type="nucleotide sequence ID" value="NZ_JXMU01000001.1"/>
</dbReference>
<feature type="domain" description="Aldehyde dehydrogenase" evidence="7">
    <location>
        <begin position="19"/>
        <end position="478"/>
    </location>
</feature>
<evidence type="ECO:0000256" key="5">
    <source>
        <dbReference type="PROSITE-ProRule" id="PRU10007"/>
    </source>
</evidence>
<dbReference type="GO" id="GO:0004777">
    <property type="term" value="F:succinate-semialdehyde dehydrogenase (NAD+) activity"/>
    <property type="evidence" value="ECO:0007669"/>
    <property type="project" value="TreeGrafter"/>
</dbReference>
<dbReference type="InterPro" id="IPR010102">
    <property type="entry name" value="Succ_semiAld_DH"/>
</dbReference>
<dbReference type="OrthoDB" id="9812625at2"/>
<name>A0A0M9GPG9_9HYPH</name>
<dbReference type="Gene3D" id="3.40.309.10">
    <property type="entry name" value="Aldehyde Dehydrogenase, Chain A, domain 2"/>
    <property type="match status" value="1"/>
</dbReference>
<evidence type="ECO:0000256" key="6">
    <source>
        <dbReference type="RuleBase" id="RU003345"/>
    </source>
</evidence>
<evidence type="ECO:0000256" key="1">
    <source>
        <dbReference type="ARBA" id="ARBA00009986"/>
    </source>
</evidence>
<evidence type="ECO:0000259" key="7">
    <source>
        <dbReference type="Pfam" id="PF00171"/>
    </source>
</evidence>
<sequence length="485" mass="51670">MSTNGNQFLREENYINGVWIAADSGKTITVDNPATGAAIGNVPDCSTAETERAISAAAEAFKSWRKTTALERANILLKMHDLVLENQEELAQLLTMEQGKPIAEARAEVGGSAAYLRWFAEEGRRVYGDLVPSPIPTRRLMVMKEPVGVVAAITPWNFPSSMIPRKLGPALAAGCTIIIKPSEFTPYSGIAWGLIAEKAGVPAGVVNILTGDAPSIGKALCESEEVRKISFTGSTRVGKILLAQSADTVKKVSMELGGNAPFIVFDDADIDTAIAGAIAAKFRNAGQTCVCTNRFYVQAGIYDSFVKKLTEATASMKVGEGNEDGVVQGPLINEAAIAKVEELVGDAVQRGAKVTVGGGRHECGQTFFQPTVIVDATQEMRFSKEEIFGPVAPVFKFEKEEEAVAMANDTVFGLAAYVYTQNLGRSWRMMEDLKYGLVGINEGVIATPEAPFGGVKQSGLGKEGGHQGIDDYLDVKYVAVGGLGM</sequence>
<evidence type="ECO:0000256" key="3">
    <source>
        <dbReference type="ARBA" id="ARBA00023002"/>
    </source>
</evidence>
<dbReference type="STRING" id="1514904.SU32_00300"/>
<dbReference type="CDD" id="cd07103">
    <property type="entry name" value="ALDH_F5_SSADH_GabD"/>
    <property type="match status" value="1"/>
</dbReference>
<dbReference type="FunFam" id="3.40.309.10:FF:000004">
    <property type="entry name" value="Succinate-semialdehyde dehydrogenase I"/>
    <property type="match status" value="1"/>
</dbReference>
<dbReference type="InterPro" id="IPR016161">
    <property type="entry name" value="Ald_DH/histidinol_DH"/>
</dbReference>
<evidence type="ECO:0000313" key="9">
    <source>
        <dbReference type="Proteomes" id="UP000038011"/>
    </source>
</evidence>